<dbReference type="Proteomes" id="UP001528823">
    <property type="component" value="Unassembled WGS sequence"/>
</dbReference>
<dbReference type="Gene3D" id="3.10.20.600">
    <property type="match status" value="1"/>
</dbReference>
<dbReference type="Gene3D" id="6.10.250.1450">
    <property type="match status" value="1"/>
</dbReference>
<keyword evidence="6" id="KW-0408">Iron</keyword>
<evidence type="ECO:0000313" key="11">
    <source>
        <dbReference type="EMBL" id="MDE1463010.1"/>
    </source>
</evidence>
<evidence type="ECO:0000256" key="2">
    <source>
        <dbReference type="ARBA" id="ARBA00007523"/>
    </source>
</evidence>
<dbReference type="PROSITE" id="PS00645">
    <property type="entry name" value="COMPLEX1_51K_2"/>
    <property type="match status" value="1"/>
</dbReference>
<dbReference type="PROSITE" id="PS00644">
    <property type="entry name" value="COMPLEX1_51K_1"/>
    <property type="match status" value="1"/>
</dbReference>
<comment type="cofactor">
    <cofactor evidence="1">
        <name>FMN</name>
        <dbReference type="ChEBI" id="CHEBI:58210"/>
    </cofactor>
</comment>
<evidence type="ECO:0000256" key="7">
    <source>
        <dbReference type="ARBA" id="ARBA00023014"/>
    </source>
</evidence>
<keyword evidence="4" id="KW-0004">4Fe-4S</keyword>
<accession>A0ABT5U9G5</accession>
<evidence type="ECO:0000256" key="4">
    <source>
        <dbReference type="ARBA" id="ARBA00022485"/>
    </source>
</evidence>
<dbReference type="SUPFAM" id="SSF142019">
    <property type="entry name" value="Nqo1 FMN-binding domain-like"/>
    <property type="match status" value="1"/>
</dbReference>
<protein>
    <recommendedName>
        <fullName evidence="3">NADH-quinone oxidoreductase subunit F</fullName>
    </recommendedName>
    <alternativeName>
        <fullName evidence="8">NADH dehydrogenase I subunit F</fullName>
    </alternativeName>
    <alternativeName>
        <fullName evidence="9">NDH-1 subunit F</fullName>
    </alternativeName>
</protein>
<keyword evidence="12" id="KW-1185">Reference proteome</keyword>
<name>A0ABT5U9G5_9GAMM</name>
<dbReference type="InterPro" id="IPR011538">
    <property type="entry name" value="Nuo51_FMN-bd"/>
</dbReference>
<evidence type="ECO:0000256" key="6">
    <source>
        <dbReference type="ARBA" id="ARBA00023004"/>
    </source>
</evidence>
<dbReference type="InterPro" id="IPR019575">
    <property type="entry name" value="Nuop51_4Fe4S-bd"/>
</dbReference>
<comment type="similarity">
    <text evidence="2">Belongs to the complex I 51 kDa subunit family.</text>
</comment>
<dbReference type="Gene3D" id="3.40.50.11540">
    <property type="entry name" value="NADH-ubiquinone oxidoreductase 51kDa subunit"/>
    <property type="match status" value="1"/>
</dbReference>
<dbReference type="InterPro" id="IPR001949">
    <property type="entry name" value="NADH-UbQ_OxRdtase_51kDa_CS"/>
</dbReference>
<evidence type="ECO:0000256" key="3">
    <source>
        <dbReference type="ARBA" id="ARBA00019901"/>
    </source>
</evidence>
<sequence>MTHSPLKTVAEQAIRVYVPCDSAALSVGADQIATTIKALAAEYQANIQLVRNGSRGLFWLEPLVEVETADGRVAYGPVQPEDITSLFECDFLSGDPQHPLYLGLTEKIPYLAKQQRLTFQRAGIIEPASIEDYTAYQGFIGLKKALAVGPQAIVDEVKQSGLRGRGGAAFPTGIKWQTVLDTPAKQKYIVCNADEGDSGSFADRLVMEADPFSLIEGMTIAGIAVGANQGYIYLRSEYPHAHQMLNKAIAVAYQHGYLGNHILGSDFSFDLEVRLGAGAYICGEETSLLESLEGKRGLVRAKPPIPAIEGLFGQPTIVNNVLSLATVPIILEKGAAYYEHFGMGRSRGTLAFQLAGNIKQGGLVELAFGISLRELLEEYGAGTLTGRPIKAVQVGGPLGAYLPEHQWDTPLDYEAFMQIDAMVGHGGIVVFDDKVDMLEQARFAMEFCVEESCGKCTPCRIGSTRGVEVIDKIRAGDNIQANTVLLTDLCDTMTHTSLCAMGGMTPYPVMSALNHFPEDFQPTNPKTGGC</sequence>
<dbReference type="InterPro" id="IPR036249">
    <property type="entry name" value="Thioredoxin-like_sf"/>
</dbReference>
<feature type="domain" description="NADH-ubiquinone oxidoreductase 51kDa subunit iron-sulphur binding" evidence="10">
    <location>
        <begin position="438"/>
        <end position="483"/>
    </location>
</feature>
<dbReference type="Pfam" id="PF10589">
    <property type="entry name" value="NADH_4Fe-4S"/>
    <property type="match status" value="1"/>
</dbReference>
<keyword evidence="5" id="KW-0479">Metal-binding</keyword>
<dbReference type="SUPFAM" id="SSF52833">
    <property type="entry name" value="Thioredoxin-like"/>
    <property type="match status" value="1"/>
</dbReference>
<dbReference type="CDD" id="cd03063">
    <property type="entry name" value="TRX_Fd_FDH_beta"/>
    <property type="match status" value="1"/>
</dbReference>
<evidence type="ECO:0000313" key="12">
    <source>
        <dbReference type="Proteomes" id="UP001528823"/>
    </source>
</evidence>
<dbReference type="PANTHER" id="PTHR43578">
    <property type="entry name" value="NADH-QUINONE OXIDOREDUCTASE SUBUNIT F"/>
    <property type="match status" value="1"/>
</dbReference>
<dbReference type="InterPro" id="IPR037207">
    <property type="entry name" value="Nuop51_4Fe4S-bd_sf"/>
</dbReference>
<reference evidence="11 12" key="1">
    <citation type="submission" date="2022-11" db="EMBL/GenBank/DDBJ databases">
        <title>Spartinivicinus poritis sp. nov., isolated from scleractinian coral Porites lutea.</title>
        <authorList>
            <person name="Zhang G."/>
            <person name="Cai L."/>
            <person name="Wei Q."/>
        </authorList>
    </citation>
    <scope>NUCLEOTIDE SEQUENCE [LARGE SCALE GENOMIC DNA]</scope>
    <source>
        <strain evidence="11 12">A2-2</strain>
    </source>
</reference>
<dbReference type="Pfam" id="PF01512">
    <property type="entry name" value="Complex1_51K"/>
    <property type="match status" value="1"/>
</dbReference>
<dbReference type="SUPFAM" id="SSF142984">
    <property type="entry name" value="Nqo1 middle domain-like"/>
    <property type="match status" value="1"/>
</dbReference>
<dbReference type="SMART" id="SM00928">
    <property type="entry name" value="NADH_4Fe-4S"/>
    <property type="match status" value="1"/>
</dbReference>
<organism evidence="11 12">
    <name type="scientific">Spartinivicinus poritis</name>
    <dbReference type="NCBI Taxonomy" id="2994640"/>
    <lineage>
        <taxon>Bacteria</taxon>
        <taxon>Pseudomonadati</taxon>
        <taxon>Pseudomonadota</taxon>
        <taxon>Gammaproteobacteria</taxon>
        <taxon>Oceanospirillales</taxon>
        <taxon>Zooshikellaceae</taxon>
        <taxon>Spartinivicinus</taxon>
    </lineage>
</organism>
<comment type="caution">
    <text evidence="11">The sequence shown here is derived from an EMBL/GenBank/DDBJ whole genome shotgun (WGS) entry which is preliminary data.</text>
</comment>
<dbReference type="EMBL" id="JAPMOU010000016">
    <property type="protein sequence ID" value="MDE1463010.1"/>
    <property type="molecule type" value="Genomic_DNA"/>
</dbReference>
<evidence type="ECO:0000259" key="10">
    <source>
        <dbReference type="SMART" id="SM00928"/>
    </source>
</evidence>
<evidence type="ECO:0000256" key="1">
    <source>
        <dbReference type="ARBA" id="ARBA00001917"/>
    </source>
</evidence>
<dbReference type="InterPro" id="IPR037225">
    <property type="entry name" value="Nuo51_FMN-bd_sf"/>
</dbReference>
<dbReference type="SUPFAM" id="SSF140490">
    <property type="entry name" value="Nqo1C-terminal domain-like"/>
    <property type="match status" value="1"/>
</dbReference>
<evidence type="ECO:0000256" key="5">
    <source>
        <dbReference type="ARBA" id="ARBA00022723"/>
    </source>
</evidence>
<dbReference type="RefSeq" id="WP_274689359.1">
    <property type="nucleotide sequence ID" value="NZ_JAPMOU010000016.1"/>
</dbReference>
<evidence type="ECO:0000256" key="8">
    <source>
        <dbReference type="ARBA" id="ARBA00031578"/>
    </source>
</evidence>
<gene>
    <name evidence="11" type="ORF">ORQ98_13640</name>
</gene>
<proteinExistence type="inferred from homology"/>
<evidence type="ECO:0000256" key="9">
    <source>
        <dbReference type="ARBA" id="ARBA00032787"/>
    </source>
</evidence>
<dbReference type="Gene3D" id="1.20.1440.230">
    <property type="entry name" value="NADH-ubiquinone oxidoreductase 51kDa subunit, iron-sulphur binding domain"/>
    <property type="match status" value="1"/>
</dbReference>
<dbReference type="PANTHER" id="PTHR43578:SF3">
    <property type="entry name" value="NADH-QUINONE OXIDOREDUCTASE SUBUNIT F"/>
    <property type="match status" value="1"/>
</dbReference>
<keyword evidence="7" id="KW-0411">Iron-sulfur</keyword>